<dbReference type="GO" id="GO:0008654">
    <property type="term" value="P:phospholipid biosynthetic process"/>
    <property type="evidence" value="ECO:0007669"/>
    <property type="project" value="InterPro"/>
</dbReference>
<feature type="region of interest" description="Disordered" evidence="1">
    <location>
        <begin position="305"/>
        <end position="331"/>
    </location>
</feature>
<dbReference type="EMBL" id="AUZM01000001">
    <property type="protein sequence ID" value="ERT09956.1"/>
    <property type="molecule type" value="Genomic_DNA"/>
</dbReference>
<accession>U7QU66</accession>
<evidence type="ECO:0000313" key="4">
    <source>
        <dbReference type="Proteomes" id="UP000017127"/>
    </source>
</evidence>
<dbReference type="SUPFAM" id="SSF111331">
    <property type="entry name" value="NAD kinase/diacylglycerol kinase-like"/>
    <property type="match status" value="1"/>
</dbReference>
<comment type="caution">
    <text evidence="3">The sequence shown here is derived from an EMBL/GenBank/DDBJ whole genome shotgun (WGS) entry which is preliminary data.</text>
</comment>
<reference evidence="3 4" key="1">
    <citation type="journal article" date="2013" name="Front. Microbiol.">
        <title>Comparative genomic analyses of the cyanobacterium, Lyngbya aestuarii BL J, a powerful hydrogen producer.</title>
        <authorList>
            <person name="Kothari A."/>
            <person name="Vaughn M."/>
            <person name="Garcia-Pichel F."/>
        </authorList>
    </citation>
    <scope>NUCLEOTIDE SEQUENCE [LARGE SCALE GENOMIC DNA]</scope>
    <source>
        <strain evidence="3 4">BL J</strain>
    </source>
</reference>
<dbReference type="InterPro" id="IPR001206">
    <property type="entry name" value="Diacylglycerol_kinase_cat_dom"/>
</dbReference>
<dbReference type="PANTHER" id="PTHR30492">
    <property type="entry name" value="METHYLGLYOXAL SYNTHASE"/>
    <property type="match status" value="1"/>
</dbReference>
<gene>
    <name evidence="3" type="ORF">M595_0201</name>
</gene>
<dbReference type="PROSITE" id="PS50146">
    <property type="entry name" value="DAGK"/>
    <property type="match status" value="1"/>
</dbReference>
<dbReference type="Proteomes" id="UP000017127">
    <property type="component" value="Unassembled WGS sequence"/>
</dbReference>
<feature type="domain" description="DAGKc" evidence="2">
    <location>
        <begin position="1"/>
        <end position="129"/>
    </location>
</feature>
<dbReference type="Pfam" id="PF19279">
    <property type="entry name" value="YegS_C"/>
    <property type="match status" value="1"/>
</dbReference>
<dbReference type="InterPro" id="IPR045540">
    <property type="entry name" value="YegS/DAGK_C"/>
</dbReference>
<keyword evidence="4" id="KW-1185">Reference proteome</keyword>
<dbReference type="AlphaFoldDB" id="U7QU66"/>
<dbReference type="GO" id="GO:0019242">
    <property type="term" value="P:methylglyoxal biosynthetic process"/>
    <property type="evidence" value="ECO:0007669"/>
    <property type="project" value="InterPro"/>
</dbReference>
<name>U7QU66_9CYAN</name>
<dbReference type="InterPro" id="IPR016064">
    <property type="entry name" value="NAD/diacylglycerol_kinase_sf"/>
</dbReference>
<dbReference type="RefSeq" id="WP_023064017.1">
    <property type="nucleotide sequence ID" value="NZ_AUZM01000001.1"/>
</dbReference>
<dbReference type="SMART" id="SM00046">
    <property type="entry name" value="DAGKc"/>
    <property type="match status" value="1"/>
</dbReference>
<evidence type="ECO:0000313" key="3">
    <source>
        <dbReference type="EMBL" id="ERT09956.1"/>
    </source>
</evidence>
<evidence type="ECO:0000259" key="2">
    <source>
        <dbReference type="PROSITE" id="PS50146"/>
    </source>
</evidence>
<sequence length="346" mass="37352">MFSSACLIFNPVAGQSDSEQDLSEIKRHLEPHLNLEIQFTTEEISAQQLAREALERNAECLIASGGDGTVSQVAGVLAESDVPLGIIARGTANAFANALNIPQNIEDACKTILGGKRRVVDLGKCAGKTMTLLAGVGVEAELVEDADREAKDRLGMLAYFFSAFKQLQKFEIFQATLETDDQIIEVDAAAITVANVAPASSILAQGPAGIVMDDGLFDVTIIAPTNRRSAVAASYHLLQSAIHEDGAERDDIGYLRTQRIKITTHPPQKVVLDGEIIGETPIELECIPRKLAVIVPDKFSSEQPQKLEGLPGLKIQSKSSESVDKSQTEKNESNIDVLILDYRITD</sequence>
<keyword evidence="3" id="KW-0418">Kinase</keyword>
<dbReference type="NCBIfam" id="TIGR00147">
    <property type="entry name" value="YegS/Rv2252/BmrU family lipid kinase"/>
    <property type="match status" value="1"/>
</dbReference>
<dbReference type="PANTHER" id="PTHR30492:SF0">
    <property type="entry name" value="METHYLGLYOXAL SYNTHASE"/>
    <property type="match status" value="1"/>
</dbReference>
<feature type="compositionally biased region" description="Basic and acidic residues" evidence="1">
    <location>
        <begin position="321"/>
        <end position="331"/>
    </location>
</feature>
<dbReference type="InterPro" id="IPR004363">
    <property type="entry name" value="Methylgl_synth"/>
</dbReference>
<protein>
    <submittedName>
        <fullName evidence="3">Lipid kinase, YegS/Rv2252/BmrU family protein</fullName>
        <ecNumber evidence="3">2.7.1.-</ecNumber>
    </submittedName>
</protein>
<dbReference type="GO" id="GO:0005829">
    <property type="term" value="C:cytosol"/>
    <property type="evidence" value="ECO:0007669"/>
    <property type="project" value="TreeGrafter"/>
</dbReference>
<dbReference type="GO" id="GO:0008929">
    <property type="term" value="F:methylglyoxal synthase activity"/>
    <property type="evidence" value="ECO:0007669"/>
    <property type="project" value="InterPro"/>
</dbReference>
<dbReference type="GO" id="GO:0016301">
    <property type="term" value="F:kinase activity"/>
    <property type="evidence" value="ECO:0007669"/>
    <property type="project" value="UniProtKB-KW"/>
</dbReference>
<dbReference type="OrthoDB" id="142078at2"/>
<dbReference type="GO" id="GO:0005524">
    <property type="term" value="F:ATP binding"/>
    <property type="evidence" value="ECO:0007669"/>
    <property type="project" value="InterPro"/>
</dbReference>
<dbReference type="EC" id="2.7.1.-" evidence="3"/>
<proteinExistence type="predicted"/>
<dbReference type="NCBIfam" id="NF002033">
    <property type="entry name" value="PRK00861.1"/>
    <property type="match status" value="1"/>
</dbReference>
<dbReference type="InterPro" id="IPR017438">
    <property type="entry name" value="ATP-NAD_kinase_N"/>
</dbReference>
<dbReference type="Pfam" id="PF00781">
    <property type="entry name" value="DAGK_cat"/>
    <property type="match status" value="1"/>
</dbReference>
<organism evidence="3 4">
    <name type="scientific">Lyngbya aestuarii BL J</name>
    <dbReference type="NCBI Taxonomy" id="1348334"/>
    <lineage>
        <taxon>Bacteria</taxon>
        <taxon>Bacillati</taxon>
        <taxon>Cyanobacteriota</taxon>
        <taxon>Cyanophyceae</taxon>
        <taxon>Oscillatoriophycideae</taxon>
        <taxon>Oscillatoriales</taxon>
        <taxon>Microcoleaceae</taxon>
        <taxon>Lyngbya</taxon>
    </lineage>
</organism>
<evidence type="ECO:0000256" key="1">
    <source>
        <dbReference type="SAM" id="MobiDB-lite"/>
    </source>
</evidence>
<dbReference type="Gene3D" id="3.40.50.10330">
    <property type="entry name" value="Probable inorganic polyphosphate/atp-NAD kinase, domain 1"/>
    <property type="match status" value="1"/>
</dbReference>
<dbReference type="InterPro" id="IPR005218">
    <property type="entry name" value="Diacylglycerol/lipid_kinase"/>
</dbReference>
<keyword evidence="3" id="KW-0808">Transferase</keyword>
<dbReference type="Gene3D" id="2.60.200.40">
    <property type="match status" value="1"/>
</dbReference>